<dbReference type="InterPro" id="IPR013594">
    <property type="entry name" value="Dynein_heavy_tail"/>
</dbReference>
<evidence type="ECO:0000313" key="2">
    <source>
        <dbReference type="EMBL" id="KRW99013.1"/>
    </source>
</evidence>
<evidence type="ECO:0000259" key="1">
    <source>
        <dbReference type="Pfam" id="PF08385"/>
    </source>
</evidence>
<accession>A0A0V0Q9Z5</accession>
<protein>
    <recommendedName>
        <fullName evidence="1">Dynein heavy chain tail domain-containing protein</fullName>
    </recommendedName>
</protein>
<name>A0A0V0Q9Z5_PSEPJ</name>
<proteinExistence type="predicted"/>
<dbReference type="OMA" id="ICKGFIN"/>
<dbReference type="InParanoid" id="A0A0V0Q9Z5"/>
<keyword evidence="3" id="KW-1185">Reference proteome</keyword>
<comment type="caution">
    <text evidence="2">The sequence shown here is derived from an EMBL/GenBank/DDBJ whole genome shotgun (WGS) entry which is preliminary data.</text>
</comment>
<dbReference type="AlphaFoldDB" id="A0A0V0Q9Z5"/>
<dbReference type="Pfam" id="PF08385">
    <property type="entry name" value="DHC_N1"/>
    <property type="match status" value="1"/>
</dbReference>
<gene>
    <name evidence="2" type="ORF">PPERSA_11614</name>
</gene>
<organism evidence="2 3">
    <name type="scientific">Pseudocohnilembus persalinus</name>
    <name type="common">Ciliate</name>
    <dbReference type="NCBI Taxonomy" id="266149"/>
    <lineage>
        <taxon>Eukaryota</taxon>
        <taxon>Sar</taxon>
        <taxon>Alveolata</taxon>
        <taxon>Ciliophora</taxon>
        <taxon>Intramacronucleata</taxon>
        <taxon>Oligohymenophorea</taxon>
        <taxon>Scuticociliatia</taxon>
        <taxon>Philasterida</taxon>
        <taxon>Pseudocohnilembidae</taxon>
        <taxon>Pseudocohnilembus</taxon>
    </lineage>
</organism>
<sequence length="110" mass="13138">MIWEYSTYYNVSERISGLLHKISNEIIKRCKAKININDMLNDDVERCMQDLKDSIECGGQWRAIYQKTEKLIEKNKKKTDRKWNVSNNSIFAQIDAFVQRCTERQRFQLA</sequence>
<reference evidence="2 3" key="1">
    <citation type="journal article" date="2015" name="Sci. Rep.">
        <title>Genome of the facultative scuticociliatosis pathogen Pseudocohnilembus persalinus provides insight into its virulence through horizontal gene transfer.</title>
        <authorList>
            <person name="Xiong J."/>
            <person name="Wang G."/>
            <person name="Cheng J."/>
            <person name="Tian M."/>
            <person name="Pan X."/>
            <person name="Warren A."/>
            <person name="Jiang C."/>
            <person name="Yuan D."/>
            <person name="Miao W."/>
        </authorList>
    </citation>
    <scope>NUCLEOTIDE SEQUENCE [LARGE SCALE GENOMIC DNA]</scope>
    <source>
        <strain evidence="2">36N120E</strain>
    </source>
</reference>
<evidence type="ECO:0000313" key="3">
    <source>
        <dbReference type="Proteomes" id="UP000054937"/>
    </source>
</evidence>
<dbReference type="EMBL" id="LDAU01000223">
    <property type="protein sequence ID" value="KRW99013.1"/>
    <property type="molecule type" value="Genomic_DNA"/>
</dbReference>
<feature type="domain" description="Dynein heavy chain tail" evidence="1">
    <location>
        <begin position="1"/>
        <end position="103"/>
    </location>
</feature>
<dbReference type="Proteomes" id="UP000054937">
    <property type="component" value="Unassembled WGS sequence"/>
</dbReference>
<dbReference type="OrthoDB" id="2143533at2759"/>